<comment type="caution">
    <text evidence="2">The sequence shown here is derived from an EMBL/GenBank/DDBJ whole genome shotgun (WGS) entry which is preliminary data.</text>
</comment>
<keyword evidence="3" id="KW-1185">Reference proteome</keyword>
<keyword evidence="1" id="KW-0812">Transmembrane</keyword>
<feature type="transmembrane region" description="Helical" evidence="1">
    <location>
        <begin position="209"/>
        <end position="228"/>
    </location>
</feature>
<feature type="transmembrane region" description="Helical" evidence="1">
    <location>
        <begin position="455"/>
        <end position="473"/>
    </location>
</feature>
<dbReference type="OrthoDB" id="9765532at2"/>
<feature type="transmembrane region" description="Helical" evidence="1">
    <location>
        <begin position="75"/>
        <end position="95"/>
    </location>
</feature>
<organism evidence="2 3">
    <name type="scientific">Denitrobaculum tricleocarpae</name>
    <dbReference type="NCBI Taxonomy" id="2591009"/>
    <lineage>
        <taxon>Bacteria</taxon>
        <taxon>Pseudomonadati</taxon>
        <taxon>Pseudomonadota</taxon>
        <taxon>Alphaproteobacteria</taxon>
        <taxon>Rhodospirillales</taxon>
        <taxon>Rhodospirillaceae</taxon>
        <taxon>Denitrobaculum</taxon>
    </lineage>
</organism>
<dbReference type="EMBL" id="VHSH01000003">
    <property type="protein sequence ID" value="TQV80380.1"/>
    <property type="molecule type" value="Genomic_DNA"/>
</dbReference>
<feature type="transmembrane region" description="Helical" evidence="1">
    <location>
        <begin position="107"/>
        <end position="127"/>
    </location>
</feature>
<protein>
    <submittedName>
        <fullName evidence="2">Sodium:proton antiporter</fullName>
    </submittedName>
</protein>
<name>A0A545TT34_9PROT</name>
<dbReference type="InterPro" id="IPR031566">
    <property type="entry name" value="CitMHS_2"/>
</dbReference>
<dbReference type="Proteomes" id="UP000315252">
    <property type="component" value="Unassembled WGS sequence"/>
</dbReference>
<evidence type="ECO:0000256" key="1">
    <source>
        <dbReference type="SAM" id="Phobius"/>
    </source>
</evidence>
<accession>A0A545TT34</accession>
<feature type="transmembrane region" description="Helical" evidence="1">
    <location>
        <begin position="248"/>
        <end position="267"/>
    </location>
</feature>
<reference evidence="2 3" key="1">
    <citation type="submission" date="2019-06" db="EMBL/GenBank/DDBJ databases">
        <title>Whole genome sequence for Rhodospirillaceae sp. R148.</title>
        <authorList>
            <person name="Wang G."/>
        </authorList>
    </citation>
    <scope>NUCLEOTIDE SEQUENCE [LARGE SCALE GENOMIC DNA]</scope>
    <source>
        <strain evidence="2 3">R148</strain>
    </source>
</reference>
<feature type="transmembrane region" description="Helical" evidence="1">
    <location>
        <begin position="494"/>
        <end position="516"/>
    </location>
</feature>
<feature type="transmembrane region" description="Helical" evidence="1">
    <location>
        <begin position="43"/>
        <end position="63"/>
    </location>
</feature>
<evidence type="ECO:0000313" key="2">
    <source>
        <dbReference type="EMBL" id="TQV80380.1"/>
    </source>
</evidence>
<dbReference type="Pfam" id="PF16980">
    <property type="entry name" value="CitMHS_2"/>
    <property type="match status" value="1"/>
</dbReference>
<keyword evidence="1" id="KW-0472">Membrane</keyword>
<proteinExistence type="predicted"/>
<feature type="transmembrane region" description="Helical" evidence="1">
    <location>
        <begin position="334"/>
        <end position="354"/>
    </location>
</feature>
<keyword evidence="1" id="KW-1133">Transmembrane helix</keyword>
<dbReference type="AlphaFoldDB" id="A0A545TT34"/>
<gene>
    <name evidence="2" type="ORF">FKG95_09345</name>
</gene>
<feature type="transmembrane region" description="Helical" evidence="1">
    <location>
        <begin position="139"/>
        <end position="159"/>
    </location>
</feature>
<feature type="transmembrane region" description="Helical" evidence="1">
    <location>
        <begin position="366"/>
        <end position="390"/>
    </location>
</feature>
<feature type="transmembrane region" description="Helical" evidence="1">
    <location>
        <begin position="301"/>
        <end position="319"/>
    </location>
</feature>
<feature type="transmembrane region" description="Helical" evidence="1">
    <location>
        <begin position="171"/>
        <end position="197"/>
    </location>
</feature>
<sequence>MTCPRGFSSPGWRYRLLWGLKGRIRGDLTTVTFSLFGRTSLRVLIASLSCIVAAPTAAFAAGAGAPHLDGGTLGLIWVVPFAGILLSIAIFPLVAPHFWHSHFGKVSAVWALAFLIPFTLVQGYELALFELLHVGFLEYLPFIILLLSLFTVAGGVRVTGTLKGTPAVNTLILLIGTLIASWMGTTGAAMLLIRPILNANAERKNKVHVVVFFIFLVANVGGSLTPLGDPPLFLGFLKGVDFFWPTTNMFLPMVLVSSFLLVLFFAVDSFLHKREGGLEAPAEAVSEGGEPQEKLGLDGKINILLLGGVIGAVLLSGIWKPGIDFTIFHVHIELQNIARDVLLLAIAGLSLIVTSKENRDANGFSWFPIVEVAKLFAAIFITIVPAIAILKAGTDGAMGIIVSSVSNEAGEPLNVMYFWATGILSSFLDNAPTYLVFFNTAGGDAVNLMGPRADTLLAISAGAVFMGANTYIGNAPNFMVRAIAEERGVAMPSFFGYMAWSCVILMPIFVVVSFVFF</sequence>
<evidence type="ECO:0000313" key="3">
    <source>
        <dbReference type="Proteomes" id="UP000315252"/>
    </source>
</evidence>